<name>A0A971M4S5_9BACT</name>
<evidence type="ECO:0000313" key="1">
    <source>
        <dbReference type="EMBL" id="NLW35096.1"/>
    </source>
</evidence>
<dbReference type="Proteomes" id="UP000777265">
    <property type="component" value="Unassembled WGS sequence"/>
</dbReference>
<evidence type="ECO:0000313" key="2">
    <source>
        <dbReference type="Proteomes" id="UP000777265"/>
    </source>
</evidence>
<reference evidence="1" key="1">
    <citation type="journal article" date="2020" name="Biotechnol. Biofuels">
        <title>New insights from the biogas microbiome by comprehensive genome-resolved metagenomics of nearly 1600 species originating from multiple anaerobic digesters.</title>
        <authorList>
            <person name="Campanaro S."/>
            <person name="Treu L."/>
            <person name="Rodriguez-R L.M."/>
            <person name="Kovalovszki A."/>
            <person name="Ziels R.M."/>
            <person name="Maus I."/>
            <person name="Zhu X."/>
            <person name="Kougias P.G."/>
            <person name="Basile A."/>
            <person name="Luo G."/>
            <person name="Schluter A."/>
            <person name="Konstantinidis K.T."/>
            <person name="Angelidaki I."/>
        </authorList>
    </citation>
    <scope>NUCLEOTIDE SEQUENCE</scope>
    <source>
        <strain evidence="1">AS06rmzACSIP_7</strain>
    </source>
</reference>
<gene>
    <name evidence="1" type="ORF">GXY80_06385</name>
</gene>
<sequence length="91" mass="10718">MKKCFKCATPLICETVSRRDECPSCGSDVRVCLNCAFYDEGKANKCRETQAELVKEKDRANYCDYFRFREEGRKKSGKEEADRLWKELFKK</sequence>
<proteinExistence type="predicted"/>
<dbReference type="EMBL" id="JAAYEE010000103">
    <property type="protein sequence ID" value="NLW35096.1"/>
    <property type="molecule type" value="Genomic_DNA"/>
</dbReference>
<reference evidence="1" key="2">
    <citation type="submission" date="2020-01" db="EMBL/GenBank/DDBJ databases">
        <authorList>
            <person name="Campanaro S."/>
        </authorList>
    </citation>
    <scope>NUCLEOTIDE SEQUENCE</scope>
    <source>
        <strain evidence="1">AS06rmzACSIP_7</strain>
    </source>
</reference>
<organism evidence="1 2">
    <name type="scientific">Syntrophorhabdus aromaticivorans</name>
    <dbReference type="NCBI Taxonomy" id="328301"/>
    <lineage>
        <taxon>Bacteria</taxon>
        <taxon>Pseudomonadati</taxon>
        <taxon>Thermodesulfobacteriota</taxon>
        <taxon>Syntrophorhabdia</taxon>
        <taxon>Syntrophorhabdales</taxon>
        <taxon>Syntrophorhabdaceae</taxon>
        <taxon>Syntrophorhabdus</taxon>
    </lineage>
</organism>
<protein>
    <submittedName>
        <fullName evidence="1">Uncharacterized protein</fullName>
    </submittedName>
</protein>
<dbReference type="AlphaFoldDB" id="A0A971M4S5"/>
<comment type="caution">
    <text evidence="1">The sequence shown here is derived from an EMBL/GenBank/DDBJ whole genome shotgun (WGS) entry which is preliminary data.</text>
</comment>
<accession>A0A971M4S5</accession>